<name>A0A7V0T753_UNCW3</name>
<sequence>MADAARERVLVRKVADLDAAVTEALDFLEQDFRGLRVWVKPNLLGSHHPDEGVTTDPGVIAACVRELRNRSARAVFVGDNPGGGLTAPLSDFVAVTGAVEASDGSFTDVSLRTTTLKLESRFVPRVAVSALLNEVDLILNLPVFKTHALTILTGAVKNLFGVIPGRQKTLLHAKARSAVEFAELMVDIYQALPVPVLSVVDALRGMDGPSGPSNGRVLRIGRLITGRNPVAVDAVMAMMAGTKPDRIPTIRIAANRGLGPDRLDGIEVTGDSTPIPGFRLPTMLVANLGTFLSGAAYTATASRPVLAPDRCTRCGRCATGCPVEAITLAPTPVIAFRNCISCYCCVEFCPERALSVRRGIRGLLRRMSGR</sequence>
<dbReference type="Pfam" id="PF13237">
    <property type="entry name" value="Fer4_10"/>
    <property type="match status" value="1"/>
</dbReference>
<dbReference type="InterPro" id="IPR017900">
    <property type="entry name" value="4Fe4S_Fe_S_CS"/>
</dbReference>
<dbReference type="PROSITE" id="PS00198">
    <property type="entry name" value="4FE4S_FER_1"/>
    <property type="match status" value="2"/>
</dbReference>
<evidence type="ECO:0000256" key="3">
    <source>
        <dbReference type="ARBA" id="ARBA00023004"/>
    </source>
</evidence>
<evidence type="ECO:0000256" key="4">
    <source>
        <dbReference type="ARBA" id="ARBA00023014"/>
    </source>
</evidence>
<feature type="domain" description="4Fe-4S ferredoxin-type" evidence="5">
    <location>
        <begin position="302"/>
        <end position="331"/>
    </location>
</feature>
<dbReference type="GO" id="GO:0046872">
    <property type="term" value="F:metal ion binding"/>
    <property type="evidence" value="ECO:0007669"/>
    <property type="project" value="UniProtKB-KW"/>
</dbReference>
<dbReference type="AlphaFoldDB" id="A0A7V0T753"/>
<proteinExistence type="predicted"/>
<evidence type="ECO:0000313" key="6">
    <source>
        <dbReference type="EMBL" id="HDR00154.1"/>
    </source>
</evidence>
<dbReference type="SUPFAM" id="SSF54862">
    <property type="entry name" value="4Fe-4S ferredoxins"/>
    <property type="match status" value="1"/>
</dbReference>
<dbReference type="Pfam" id="PF04015">
    <property type="entry name" value="DUF362"/>
    <property type="match status" value="1"/>
</dbReference>
<dbReference type="InterPro" id="IPR017896">
    <property type="entry name" value="4Fe4S_Fe-S-bd"/>
</dbReference>
<reference evidence="6" key="1">
    <citation type="journal article" date="2020" name="mSystems">
        <title>Genome- and Community-Level Interaction Insights into Carbon Utilization and Element Cycling Functions of Hydrothermarchaeota in Hydrothermal Sediment.</title>
        <authorList>
            <person name="Zhou Z."/>
            <person name="Liu Y."/>
            <person name="Xu W."/>
            <person name="Pan J."/>
            <person name="Luo Z.H."/>
            <person name="Li M."/>
        </authorList>
    </citation>
    <scope>NUCLEOTIDE SEQUENCE [LARGE SCALE GENOMIC DNA]</scope>
    <source>
        <strain evidence="6">SpSt-1182</strain>
    </source>
</reference>
<accession>A0A7V0T753</accession>
<dbReference type="Proteomes" id="UP000885672">
    <property type="component" value="Unassembled WGS sequence"/>
</dbReference>
<dbReference type="InterPro" id="IPR050572">
    <property type="entry name" value="Fe-S_Ferredoxin"/>
</dbReference>
<comment type="caution">
    <text evidence="6">The sequence shown here is derived from an EMBL/GenBank/DDBJ whole genome shotgun (WGS) entry which is preliminary data.</text>
</comment>
<evidence type="ECO:0000256" key="2">
    <source>
        <dbReference type="ARBA" id="ARBA00022723"/>
    </source>
</evidence>
<dbReference type="EMBL" id="DSBX01000293">
    <property type="protein sequence ID" value="HDR00154.1"/>
    <property type="molecule type" value="Genomic_DNA"/>
</dbReference>
<dbReference type="PROSITE" id="PS51379">
    <property type="entry name" value="4FE4S_FER_2"/>
    <property type="match status" value="2"/>
</dbReference>
<keyword evidence="3" id="KW-0408">Iron</keyword>
<dbReference type="Gene3D" id="3.30.70.20">
    <property type="match status" value="1"/>
</dbReference>
<keyword evidence="1" id="KW-0004">4Fe-4S</keyword>
<feature type="domain" description="4Fe-4S ferredoxin-type" evidence="5">
    <location>
        <begin position="332"/>
        <end position="359"/>
    </location>
</feature>
<organism evidence="6">
    <name type="scientific">candidate division WOR-3 bacterium</name>
    <dbReference type="NCBI Taxonomy" id="2052148"/>
    <lineage>
        <taxon>Bacteria</taxon>
        <taxon>Bacteria division WOR-3</taxon>
    </lineage>
</organism>
<dbReference type="GO" id="GO:0051539">
    <property type="term" value="F:4 iron, 4 sulfur cluster binding"/>
    <property type="evidence" value="ECO:0007669"/>
    <property type="project" value="UniProtKB-KW"/>
</dbReference>
<dbReference type="PANTHER" id="PTHR43687:SF1">
    <property type="entry name" value="FERREDOXIN III"/>
    <property type="match status" value="1"/>
</dbReference>
<gene>
    <name evidence="6" type="ORF">ENN51_07730</name>
</gene>
<dbReference type="InterPro" id="IPR007160">
    <property type="entry name" value="DUF362"/>
</dbReference>
<keyword evidence="4" id="KW-0411">Iron-sulfur</keyword>
<protein>
    <submittedName>
        <fullName evidence="6">DUF362 domain-containing protein</fullName>
    </submittedName>
</protein>
<evidence type="ECO:0000259" key="5">
    <source>
        <dbReference type="PROSITE" id="PS51379"/>
    </source>
</evidence>
<keyword evidence="2" id="KW-0479">Metal-binding</keyword>
<dbReference type="PANTHER" id="PTHR43687">
    <property type="entry name" value="ADENYLYLSULFATE REDUCTASE, BETA SUBUNIT"/>
    <property type="match status" value="1"/>
</dbReference>
<evidence type="ECO:0000256" key="1">
    <source>
        <dbReference type="ARBA" id="ARBA00022485"/>
    </source>
</evidence>